<evidence type="ECO:0000256" key="8">
    <source>
        <dbReference type="ARBA" id="ARBA00022989"/>
    </source>
</evidence>
<protein>
    <submittedName>
        <fullName evidence="11">Uncharacterized protein</fullName>
    </submittedName>
</protein>
<evidence type="ECO:0000256" key="3">
    <source>
        <dbReference type="ARBA" id="ARBA00010793"/>
    </source>
</evidence>
<evidence type="ECO:0000256" key="7">
    <source>
        <dbReference type="ARBA" id="ARBA00022946"/>
    </source>
</evidence>
<evidence type="ECO:0000256" key="1">
    <source>
        <dbReference type="ARBA" id="ARBA00004141"/>
    </source>
</evidence>
<dbReference type="PANTHER" id="PTHR31620">
    <property type="entry name" value="PROTEIN RETICULATA-RELATED 2, CHLOROPLASTIC-RELATED"/>
    <property type="match status" value="1"/>
</dbReference>
<feature type="transmembrane region" description="Helical" evidence="10">
    <location>
        <begin position="251"/>
        <end position="273"/>
    </location>
</feature>
<keyword evidence="7" id="KW-0809">Transit peptide</keyword>
<evidence type="ECO:0000256" key="5">
    <source>
        <dbReference type="ARBA" id="ARBA00022640"/>
    </source>
</evidence>
<keyword evidence="6 10" id="KW-0812">Transmembrane</keyword>
<proteinExistence type="inferred from homology"/>
<dbReference type="GO" id="GO:0009507">
    <property type="term" value="C:chloroplast"/>
    <property type="evidence" value="ECO:0007669"/>
    <property type="project" value="UniProtKB-SubCell"/>
</dbReference>
<feature type="transmembrane region" description="Helical" evidence="10">
    <location>
        <begin position="294"/>
        <end position="316"/>
    </location>
</feature>
<evidence type="ECO:0000256" key="6">
    <source>
        <dbReference type="ARBA" id="ARBA00022692"/>
    </source>
</evidence>
<comment type="subcellular location">
    <subcellularLocation>
        <location evidence="1">Membrane</location>
        <topology evidence="1">Multi-pass membrane protein</topology>
    </subcellularLocation>
    <subcellularLocation>
        <location evidence="2">Plastid</location>
        <location evidence="2">Chloroplast</location>
    </subcellularLocation>
</comment>
<dbReference type="AlphaFoldDB" id="A0A7S4HRG5"/>
<evidence type="ECO:0000256" key="10">
    <source>
        <dbReference type="SAM" id="Phobius"/>
    </source>
</evidence>
<dbReference type="EMBL" id="HBKQ01004375">
    <property type="protein sequence ID" value="CAE2206824.1"/>
    <property type="molecule type" value="Transcribed_RNA"/>
</dbReference>
<comment type="similarity">
    <text evidence="3">Belongs to the RETICULATA family.</text>
</comment>
<keyword evidence="8 10" id="KW-1133">Transmembrane helix</keyword>
<keyword evidence="9 10" id="KW-0472">Membrane</keyword>
<keyword evidence="5" id="KW-0934">Plastid</keyword>
<organism evidence="11">
    <name type="scientific">Odontella aurita</name>
    <dbReference type="NCBI Taxonomy" id="265563"/>
    <lineage>
        <taxon>Eukaryota</taxon>
        <taxon>Sar</taxon>
        <taxon>Stramenopiles</taxon>
        <taxon>Ochrophyta</taxon>
        <taxon>Bacillariophyta</taxon>
        <taxon>Mediophyceae</taxon>
        <taxon>Biddulphiophycidae</taxon>
        <taxon>Eupodiscales</taxon>
        <taxon>Odontellaceae</taxon>
        <taxon>Odontella</taxon>
    </lineage>
</organism>
<evidence type="ECO:0000313" key="11">
    <source>
        <dbReference type="EMBL" id="CAE2206824.1"/>
    </source>
</evidence>
<evidence type="ECO:0000256" key="9">
    <source>
        <dbReference type="ARBA" id="ARBA00023136"/>
    </source>
</evidence>
<sequence>MAPFQRYRFVSCTWARGVQLLVVIGMLYSVAFLPRCESLALPSSSSSSPRSAVPPLFAAKTGIIRTVSEQYRLRTAADPDFARKSIVEILLAAGTQLMAEASRRGGPPGLAREVDFVFAGVLTAIAGKYYSMWRVAQTVDNESDRAAGDANVVVASVDESGTTAVAAAASGGRGSFWTDEVPTNAFQPYLLDGRTRPTMIARMAALVAPIPSLFRAGIGAAATGYGLAAFIIRLRMWLLPDYVAQTVSINVIYACLYTGGFMALVSNLRYQLLQGVIEPMIIDRALGRYPKARSVAIVAVRYANGVLGSCLAIMGMKAMGLQKLKS</sequence>
<keyword evidence="4" id="KW-0150">Chloroplast</keyword>
<dbReference type="GO" id="GO:0016020">
    <property type="term" value="C:membrane"/>
    <property type="evidence" value="ECO:0007669"/>
    <property type="project" value="UniProtKB-SubCell"/>
</dbReference>
<reference evidence="11" key="1">
    <citation type="submission" date="2021-01" db="EMBL/GenBank/DDBJ databases">
        <authorList>
            <person name="Corre E."/>
            <person name="Pelletier E."/>
            <person name="Niang G."/>
            <person name="Scheremetjew M."/>
            <person name="Finn R."/>
            <person name="Kale V."/>
            <person name="Holt S."/>
            <person name="Cochrane G."/>
            <person name="Meng A."/>
            <person name="Brown T."/>
            <person name="Cohen L."/>
        </authorList>
    </citation>
    <scope>NUCLEOTIDE SEQUENCE</scope>
    <source>
        <strain evidence="11">Isolate 1302-5</strain>
    </source>
</reference>
<name>A0A7S4HRG5_9STRA</name>
<evidence type="ECO:0000256" key="4">
    <source>
        <dbReference type="ARBA" id="ARBA00022528"/>
    </source>
</evidence>
<evidence type="ECO:0000256" key="2">
    <source>
        <dbReference type="ARBA" id="ARBA00004229"/>
    </source>
</evidence>
<feature type="transmembrane region" description="Helical" evidence="10">
    <location>
        <begin position="204"/>
        <end position="231"/>
    </location>
</feature>
<dbReference type="Pfam" id="PF11891">
    <property type="entry name" value="RETICULATA-like"/>
    <property type="match status" value="1"/>
</dbReference>
<dbReference type="PANTHER" id="PTHR31620:SF15">
    <property type="entry name" value="PROTEIN RETICULATA-RELATED 2, CHLOROPLASTIC-RELATED"/>
    <property type="match status" value="1"/>
</dbReference>
<dbReference type="InterPro" id="IPR021825">
    <property type="entry name" value="RETICULATA-related"/>
</dbReference>
<gene>
    <name evidence="11" type="ORF">OAUR00152_LOCUS2991</name>
</gene>
<accession>A0A7S4HRG5</accession>